<feature type="transmembrane region" description="Helical" evidence="1">
    <location>
        <begin position="12"/>
        <end position="31"/>
    </location>
</feature>
<name>A0A0F0GS27_LENAE</name>
<keyword evidence="1" id="KW-1133">Transmembrane helix</keyword>
<evidence type="ECO:0000313" key="2">
    <source>
        <dbReference type="EMBL" id="KJK44782.1"/>
    </source>
</evidence>
<organism evidence="2 3">
    <name type="scientific">Lentzea aerocolonigenes</name>
    <name type="common">Lechevalieria aerocolonigenes</name>
    <name type="synonym">Saccharothrix aerocolonigenes</name>
    <dbReference type="NCBI Taxonomy" id="68170"/>
    <lineage>
        <taxon>Bacteria</taxon>
        <taxon>Bacillati</taxon>
        <taxon>Actinomycetota</taxon>
        <taxon>Actinomycetes</taxon>
        <taxon>Pseudonocardiales</taxon>
        <taxon>Pseudonocardiaceae</taxon>
        <taxon>Lentzea</taxon>
    </lineage>
</organism>
<dbReference type="AlphaFoldDB" id="A0A0F0GS27"/>
<keyword evidence="1" id="KW-0812">Transmembrane</keyword>
<keyword evidence="1" id="KW-0472">Membrane</keyword>
<feature type="transmembrane region" description="Helical" evidence="1">
    <location>
        <begin position="106"/>
        <end position="126"/>
    </location>
</feature>
<dbReference type="OrthoDB" id="5198533at2"/>
<accession>A0A0F0GS27</accession>
<keyword evidence="3" id="KW-1185">Reference proteome</keyword>
<evidence type="ECO:0000313" key="3">
    <source>
        <dbReference type="Proteomes" id="UP000033393"/>
    </source>
</evidence>
<comment type="caution">
    <text evidence="2">The sequence shown here is derived from an EMBL/GenBank/DDBJ whole genome shotgun (WGS) entry which is preliminary data.</text>
</comment>
<dbReference type="RefSeq" id="WP_045314702.1">
    <property type="nucleotide sequence ID" value="NZ_JYJG01000235.1"/>
</dbReference>
<dbReference type="PATRIC" id="fig|68170.10.peg.7224"/>
<evidence type="ECO:0000256" key="1">
    <source>
        <dbReference type="SAM" id="Phobius"/>
    </source>
</evidence>
<dbReference type="Proteomes" id="UP000033393">
    <property type="component" value="Unassembled WGS sequence"/>
</dbReference>
<proteinExistence type="predicted"/>
<evidence type="ECO:0008006" key="4">
    <source>
        <dbReference type="Google" id="ProtNLM"/>
    </source>
</evidence>
<dbReference type="STRING" id="68170.GCA_000974445_03414"/>
<dbReference type="EMBL" id="JYJG01000235">
    <property type="protein sequence ID" value="KJK44782.1"/>
    <property type="molecule type" value="Genomic_DNA"/>
</dbReference>
<protein>
    <recommendedName>
        <fullName evidence="4">Transmembrane protein</fullName>
    </recommendedName>
</protein>
<gene>
    <name evidence="2" type="ORF">UK23_28285</name>
</gene>
<sequence>MKWYADRPGRLTRQLIADLLAVAWVAIWIWVATTAHDWVLELRAPGDGLVNAGGDIRDVFTNAASKARDVPLVGDDLSGALGNGTKAGETLIGVGNTQIGVVQDTAFWLATALVVVPVLFLLITWLPVRLRYALKAANTAKLRDKPDLLALRALTSLTPKQLAKFDGDPAVAWRTGDLDVIEELAKRQLAALGVRA</sequence>
<reference evidence="2 3" key="1">
    <citation type="submission" date="2015-02" db="EMBL/GenBank/DDBJ databases">
        <authorList>
            <person name="Ju K.-S."/>
            <person name="Doroghazi J.R."/>
            <person name="Metcalf W."/>
        </authorList>
    </citation>
    <scope>NUCLEOTIDE SEQUENCE [LARGE SCALE GENOMIC DNA]</scope>
    <source>
        <strain evidence="2 3">NRRL B-16140</strain>
    </source>
</reference>